<feature type="DNA-binding region" description="H-T-H motif" evidence="2">
    <location>
        <begin position="27"/>
        <end position="46"/>
    </location>
</feature>
<sequence>MEMPTKRLELLYAAARAFAEQGFDSANINEIASQAGLGKGTVYLYFANKKALYLGVIEYTVTSFNNLADHIMALPVSNWEKIEQVVHTFLTLDEEFIPFLTLWARHQFHHATEFQEDMAQIFSRLRQPLCEIVAAGVEQGEFHTEYPETMGYVILSLLAMLVPELQVPYGMPTIPRDQRSTLALDVIRKILGVNLEP</sequence>
<protein>
    <submittedName>
        <fullName evidence="4">TetR family transcriptional regulator</fullName>
    </submittedName>
</protein>
<proteinExistence type="predicted"/>
<dbReference type="Gene3D" id="1.10.10.60">
    <property type="entry name" value="Homeodomain-like"/>
    <property type="match status" value="1"/>
</dbReference>
<dbReference type="PANTHER" id="PTHR30328">
    <property type="entry name" value="TRANSCRIPTIONAL REPRESSOR"/>
    <property type="match status" value="1"/>
</dbReference>
<dbReference type="SUPFAM" id="SSF48498">
    <property type="entry name" value="Tetracyclin repressor-like, C-terminal domain"/>
    <property type="match status" value="1"/>
</dbReference>
<dbReference type="PRINTS" id="PR00455">
    <property type="entry name" value="HTHTETR"/>
</dbReference>
<evidence type="ECO:0000313" key="4">
    <source>
        <dbReference type="EMBL" id="AUW95325.1"/>
    </source>
</evidence>
<evidence type="ECO:0000313" key="5">
    <source>
        <dbReference type="Proteomes" id="UP000325292"/>
    </source>
</evidence>
<organism evidence="4 5">
    <name type="scientific">Sulfobacillus thermotolerans</name>
    <dbReference type="NCBI Taxonomy" id="338644"/>
    <lineage>
        <taxon>Bacteria</taxon>
        <taxon>Bacillati</taxon>
        <taxon>Bacillota</taxon>
        <taxon>Clostridia</taxon>
        <taxon>Eubacteriales</taxon>
        <taxon>Clostridiales Family XVII. Incertae Sedis</taxon>
        <taxon>Sulfobacillus</taxon>
    </lineage>
</organism>
<dbReference type="InterPro" id="IPR050109">
    <property type="entry name" value="HTH-type_TetR-like_transc_reg"/>
</dbReference>
<dbReference type="Gene3D" id="1.10.357.10">
    <property type="entry name" value="Tetracycline Repressor, domain 2"/>
    <property type="match status" value="1"/>
</dbReference>
<accession>A0ABM6RVB1</accession>
<dbReference type="PANTHER" id="PTHR30328:SF54">
    <property type="entry name" value="HTH-TYPE TRANSCRIPTIONAL REPRESSOR SCO4008"/>
    <property type="match status" value="1"/>
</dbReference>
<dbReference type="Proteomes" id="UP000325292">
    <property type="component" value="Chromosome"/>
</dbReference>
<dbReference type="InterPro" id="IPR009057">
    <property type="entry name" value="Homeodomain-like_sf"/>
</dbReference>
<dbReference type="InterPro" id="IPR036271">
    <property type="entry name" value="Tet_transcr_reg_TetR-rel_C_sf"/>
</dbReference>
<dbReference type="Pfam" id="PF00440">
    <property type="entry name" value="TetR_N"/>
    <property type="match status" value="1"/>
</dbReference>
<evidence type="ECO:0000256" key="1">
    <source>
        <dbReference type="ARBA" id="ARBA00023125"/>
    </source>
</evidence>
<reference evidence="4 5" key="1">
    <citation type="journal article" date="2019" name="Sci. Rep.">
        <title>Sulfobacillus thermotolerans: new insights into resistance and metabolic capacities of acidophilic chemolithotrophs.</title>
        <authorList>
            <person name="Panyushkina A.E."/>
            <person name="Babenko V.V."/>
            <person name="Nikitina A.S."/>
            <person name="Selezneva O.V."/>
            <person name="Tsaplina I.A."/>
            <person name="Letarova M.A."/>
            <person name="Kostryukova E.S."/>
            <person name="Letarov A.V."/>
        </authorList>
    </citation>
    <scope>NUCLEOTIDE SEQUENCE [LARGE SCALE GENOMIC DNA]</scope>
    <source>
        <strain evidence="4 5">Kr1</strain>
    </source>
</reference>
<evidence type="ECO:0000259" key="3">
    <source>
        <dbReference type="PROSITE" id="PS50977"/>
    </source>
</evidence>
<keyword evidence="1 2" id="KW-0238">DNA-binding</keyword>
<gene>
    <name evidence="4" type="ORF">BXT84_01260</name>
</gene>
<dbReference type="SUPFAM" id="SSF46689">
    <property type="entry name" value="Homeodomain-like"/>
    <property type="match status" value="1"/>
</dbReference>
<feature type="domain" description="HTH tetR-type" evidence="3">
    <location>
        <begin position="4"/>
        <end position="64"/>
    </location>
</feature>
<dbReference type="EMBL" id="CP019454">
    <property type="protein sequence ID" value="AUW95325.1"/>
    <property type="molecule type" value="Genomic_DNA"/>
</dbReference>
<name>A0ABM6RVB1_9FIRM</name>
<dbReference type="InterPro" id="IPR001647">
    <property type="entry name" value="HTH_TetR"/>
</dbReference>
<keyword evidence="5" id="KW-1185">Reference proteome</keyword>
<dbReference type="PROSITE" id="PS50977">
    <property type="entry name" value="HTH_TETR_2"/>
    <property type="match status" value="1"/>
</dbReference>
<evidence type="ECO:0000256" key="2">
    <source>
        <dbReference type="PROSITE-ProRule" id="PRU00335"/>
    </source>
</evidence>